<dbReference type="InterPro" id="IPR011962">
    <property type="entry name" value="dCTP_deaminase"/>
</dbReference>
<proteinExistence type="inferred from homology"/>
<evidence type="ECO:0000256" key="1">
    <source>
        <dbReference type="ARBA" id="ARBA00022801"/>
    </source>
</evidence>
<name>A0A7W5DVV3_9BACT</name>
<keyword evidence="2 3" id="KW-0546">Nucleotide metabolism</keyword>
<comment type="function">
    <text evidence="3">Catalyzes the deamination of dCTP to dUTP.</text>
</comment>
<dbReference type="EC" id="3.5.4.13" evidence="3"/>
<feature type="binding site" evidence="3">
    <location>
        <begin position="136"/>
        <end position="138"/>
    </location>
    <ligand>
        <name>dCTP</name>
        <dbReference type="ChEBI" id="CHEBI:61481"/>
    </ligand>
</feature>
<dbReference type="InterPro" id="IPR036157">
    <property type="entry name" value="dUTPase-like_sf"/>
</dbReference>
<dbReference type="SUPFAM" id="SSF51283">
    <property type="entry name" value="dUTPase-like"/>
    <property type="match status" value="1"/>
</dbReference>
<dbReference type="UniPathway" id="UPA00610">
    <property type="reaction ID" value="UER00665"/>
</dbReference>
<accession>A0A7W5DVV3</accession>
<dbReference type="GO" id="GO:0006229">
    <property type="term" value="P:dUTP biosynthetic process"/>
    <property type="evidence" value="ECO:0007669"/>
    <property type="project" value="UniProtKB-UniRule"/>
</dbReference>
<dbReference type="InterPro" id="IPR033704">
    <property type="entry name" value="dUTPase_trimeric"/>
</dbReference>
<dbReference type="NCBIfam" id="TIGR02274">
    <property type="entry name" value="dCTP_deam"/>
    <property type="match status" value="1"/>
</dbReference>
<evidence type="ECO:0000256" key="3">
    <source>
        <dbReference type="HAMAP-Rule" id="MF_00146"/>
    </source>
</evidence>
<feature type="binding site" evidence="3">
    <location>
        <begin position="111"/>
        <end position="116"/>
    </location>
    <ligand>
        <name>dCTP</name>
        <dbReference type="ChEBI" id="CHEBI:61481"/>
    </ligand>
</feature>
<evidence type="ECO:0000313" key="4">
    <source>
        <dbReference type="EMBL" id="MBB3205486.1"/>
    </source>
</evidence>
<keyword evidence="1 3" id="KW-0378">Hydrolase</keyword>
<evidence type="ECO:0000256" key="2">
    <source>
        <dbReference type="ARBA" id="ARBA00023080"/>
    </source>
</evidence>
<dbReference type="GO" id="GO:0006226">
    <property type="term" value="P:dUMP biosynthetic process"/>
    <property type="evidence" value="ECO:0007669"/>
    <property type="project" value="UniProtKB-UniPathway"/>
</dbReference>
<dbReference type="GO" id="GO:0000166">
    <property type="term" value="F:nucleotide binding"/>
    <property type="evidence" value="ECO:0007669"/>
    <property type="project" value="UniProtKB-KW"/>
</dbReference>
<organism evidence="4 5">
    <name type="scientific">Aporhodopirellula rubra</name>
    <dbReference type="NCBI Taxonomy" id="980271"/>
    <lineage>
        <taxon>Bacteria</taxon>
        <taxon>Pseudomonadati</taxon>
        <taxon>Planctomycetota</taxon>
        <taxon>Planctomycetia</taxon>
        <taxon>Pirellulales</taxon>
        <taxon>Pirellulaceae</taxon>
        <taxon>Aporhodopirellula</taxon>
    </lineage>
</organism>
<dbReference type="AlphaFoldDB" id="A0A7W5DVV3"/>
<dbReference type="HAMAP" id="MF_00146">
    <property type="entry name" value="dCTP_deaminase"/>
    <property type="match status" value="1"/>
</dbReference>
<dbReference type="GO" id="GO:0008829">
    <property type="term" value="F:dCTP deaminase activity"/>
    <property type="evidence" value="ECO:0007669"/>
    <property type="project" value="UniProtKB-UniRule"/>
</dbReference>
<keyword evidence="3" id="KW-0547">Nucleotide-binding</keyword>
<comment type="caution">
    <text evidence="4">The sequence shown here is derived from an EMBL/GenBank/DDBJ whole genome shotgun (WGS) entry which is preliminary data.</text>
</comment>
<dbReference type="Proteomes" id="UP000536179">
    <property type="component" value="Unassembled WGS sequence"/>
</dbReference>
<sequence>MSVLSKKPLWDRIHRADDPLAISPLLDPSQVQAASIDVRIGHQFIILQRAAVSHIDPSEASLLSKSLYRTQQKVRVQTKQPFVIHPRQLVLAATLEYISMPRDLAAMVEGRSSWGRLGLIIATACSVAPGFKGCITLELVNDGEVPIVLRPGMRIAQLVFFDADKEADYRDATAKASGGNKYDCPTGPEFSKIHGDQETAFWS</sequence>
<gene>
    <name evidence="3" type="primary">dcd</name>
    <name evidence="4" type="ORF">FHS27_001286</name>
</gene>
<dbReference type="CDD" id="cd07557">
    <property type="entry name" value="trimeric_dUTPase"/>
    <property type="match status" value="1"/>
</dbReference>
<feature type="binding site" evidence="3">
    <location>
        <position position="181"/>
    </location>
    <ligand>
        <name>dCTP</name>
        <dbReference type="ChEBI" id="CHEBI:61481"/>
    </ligand>
</feature>
<dbReference type="Pfam" id="PF22769">
    <property type="entry name" value="DCD"/>
    <property type="match status" value="1"/>
</dbReference>
<keyword evidence="5" id="KW-1185">Reference proteome</keyword>
<feature type="active site" description="Proton donor/acceptor" evidence="3">
    <location>
        <position position="138"/>
    </location>
</feature>
<feature type="binding site" evidence="3">
    <location>
        <position position="157"/>
    </location>
    <ligand>
        <name>dCTP</name>
        <dbReference type="ChEBI" id="CHEBI:61481"/>
    </ligand>
</feature>
<evidence type="ECO:0000313" key="5">
    <source>
        <dbReference type="Proteomes" id="UP000536179"/>
    </source>
</evidence>
<dbReference type="EMBL" id="JACHXU010000003">
    <property type="protein sequence ID" value="MBB3205486.1"/>
    <property type="molecule type" value="Genomic_DNA"/>
</dbReference>
<protein>
    <recommendedName>
        <fullName evidence="3">dCTP deaminase</fullName>
        <ecNumber evidence="3">3.5.4.13</ecNumber>
    </recommendedName>
    <alternativeName>
        <fullName evidence="3">Deoxycytidine triphosphate deaminase</fullName>
    </alternativeName>
</protein>
<dbReference type="PANTHER" id="PTHR42680:SF3">
    <property type="entry name" value="DCTP DEAMINASE"/>
    <property type="match status" value="1"/>
</dbReference>
<comment type="catalytic activity">
    <reaction evidence="3">
        <text>dCTP + H2O + H(+) = dUTP + NH4(+)</text>
        <dbReference type="Rhea" id="RHEA:22680"/>
        <dbReference type="ChEBI" id="CHEBI:15377"/>
        <dbReference type="ChEBI" id="CHEBI:15378"/>
        <dbReference type="ChEBI" id="CHEBI:28938"/>
        <dbReference type="ChEBI" id="CHEBI:61481"/>
        <dbReference type="ChEBI" id="CHEBI:61555"/>
        <dbReference type="EC" id="3.5.4.13"/>
    </reaction>
</comment>
<comment type="caution">
    <text evidence="3">Lacks conserved residue(s) required for the propagation of feature annotation.</text>
</comment>
<reference evidence="4 5" key="1">
    <citation type="submission" date="2020-08" db="EMBL/GenBank/DDBJ databases">
        <title>Genomic Encyclopedia of Type Strains, Phase III (KMG-III): the genomes of soil and plant-associated and newly described type strains.</title>
        <authorList>
            <person name="Whitman W."/>
        </authorList>
    </citation>
    <scope>NUCLEOTIDE SEQUENCE [LARGE SCALE GENOMIC DNA]</scope>
    <source>
        <strain evidence="4 5">CECT 8075</strain>
    </source>
</reference>
<comment type="pathway">
    <text evidence="3">Pyrimidine metabolism; dUMP biosynthesis; dUMP from dCTP (dUTP route): step 1/2.</text>
</comment>
<dbReference type="PANTHER" id="PTHR42680">
    <property type="entry name" value="DCTP DEAMINASE"/>
    <property type="match status" value="1"/>
</dbReference>
<dbReference type="RefSeq" id="WP_184303096.1">
    <property type="nucleotide sequence ID" value="NZ_JACHXU010000003.1"/>
</dbReference>
<comment type="subunit">
    <text evidence="3">Homotrimer.</text>
</comment>
<dbReference type="GO" id="GO:0015949">
    <property type="term" value="P:nucleobase-containing small molecule interconversion"/>
    <property type="evidence" value="ECO:0007669"/>
    <property type="project" value="TreeGrafter"/>
</dbReference>
<dbReference type="Gene3D" id="2.70.40.10">
    <property type="match status" value="1"/>
</dbReference>
<comment type="similarity">
    <text evidence="3">Belongs to the dCTP deaminase family.</text>
</comment>